<dbReference type="AlphaFoldDB" id="A0A4R4ZBB5"/>
<protein>
    <submittedName>
        <fullName evidence="2">Zf-CGNR multi-domain protein</fullName>
    </submittedName>
</protein>
<dbReference type="Gene3D" id="1.10.3300.10">
    <property type="entry name" value="Jann2411-like domain"/>
    <property type="match status" value="1"/>
</dbReference>
<dbReference type="InterPro" id="IPR023286">
    <property type="entry name" value="ABATE_dom_sf"/>
</dbReference>
<sequence>MAPNTTADPRPLTGEPLSIDLLNTRWIDAAGRHDLLDSVDGLAVWLGSAPVRRALGGMVASVDEDTRARLLQARTALDGLARTVPAFTDDALQAANAVLAHGRIRRSLRPSGPATDVQVDLPSWGPAWVALEDFLRLLADRPERIRHCANPECVLHFYDVSKNGTRRWCSMAGCGNRAKAMRHYERTSRG</sequence>
<dbReference type="InterPro" id="IPR010852">
    <property type="entry name" value="ABATE"/>
</dbReference>
<dbReference type="SUPFAM" id="SSF160904">
    <property type="entry name" value="Jann2411-like"/>
    <property type="match status" value="1"/>
</dbReference>
<accession>A0A4R4ZBB5</accession>
<organism evidence="2 3">
    <name type="scientific">Nonomuraea terrae</name>
    <dbReference type="NCBI Taxonomy" id="2530383"/>
    <lineage>
        <taxon>Bacteria</taxon>
        <taxon>Bacillati</taxon>
        <taxon>Actinomycetota</taxon>
        <taxon>Actinomycetes</taxon>
        <taxon>Streptosporangiales</taxon>
        <taxon>Streptosporangiaceae</taxon>
        <taxon>Nonomuraea</taxon>
    </lineage>
</organism>
<evidence type="ECO:0000259" key="1">
    <source>
        <dbReference type="Pfam" id="PF11706"/>
    </source>
</evidence>
<dbReference type="EMBL" id="SMKQ01000006">
    <property type="protein sequence ID" value="TDD55316.1"/>
    <property type="molecule type" value="Genomic_DNA"/>
</dbReference>
<proteinExistence type="predicted"/>
<dbReference type="Pfam" id="PF11706">
    <property type="entry name" value="zf-CGNR"/>
    <property type="match status" value="1"/>
</dbReference>
<name>A0A4R4ZBB5_9ACTN</name>
<dbReference type="Proteomes" id="UP000295302">
    <property type="component" value="Unassembled WGS sequence"/>
</dbReference>
<reference evidence="2 3" key="1">
    <citation type="submission" date="2019-03" db="EMBL/GenBank/DDBJ databases">
        <title>Draft genome sequences of novel Actinobacteria.</title>
        <authorList>
            <person name="Sahin N."/>
            <person name="Ay H."/>
            <person name="Saygin H."/>
        </authorList>
    </citation>
    <scope>NUCLEOTIDE SEQUENCE [LARGE SCALE GENOMIC DNA]</scope>
    <source>
        <strain evidence="2 3">CH32</strain>
    </source>
</reference>
<dbReference type="InterPro" id="IPR021005">
    <property type="entry name" value="Znf_CGNR"/>
</dbReference>
<feature type="domain" description="Zinc finger CGNR" evidence="1">
    <location>
        <begin position="144"/>
        <end position="186"/>
    </location>
</feature>
<keyword evidence="3" id="KW-1185">Reference proteome</keyword>
<dbReference type="PANTHER" id="PTHR35525:SF3">
    <property type="entry name" value="BLL6575 PROTEIN"/>
    <property type="match status" value="1"/>
</dbReference>
<dbReference type="PANTHER" id="PTHR35525">
    <property type="entry name" value="BLL6575 PROTEIN"/>
    <property type="match status" value="1"/>
</dbReference>
<dbReference type="OrthoDB" id="3211108at2"/>
<evidence type="ECO:0000313" key="3">
    <source>
        <dbReference type="Proteomes" id="UP000295302"/>
    </source>
</evidence>
<gene>
    <name evidence="2" type="ORF">E1286_03780</name>
</gene>
<comment type="caution">
    <text evidence="2">The sequence shown here is derived from an EMBL/GenBank/DDBJ whole genome shotgun (WGS) entry which is preliminary data.</text>
</comment>
<dbReference type="Pfam" id="PF07336">
    <property type="entry name" value="ABATE"/>
    <property type="match status" value="1"/>
</dbReference>
<evidence type="ECO:0000313" key="2">
    <source>
        <dbReference type="EMBL" id="TDD55316.1"/>
    </source>
</evidence>
<dbReference type="RefSeq" id="WP_132608874.1">
    <property type="nucleotide sequence ID" value="NZ_SMKQ01000006.1"/>
</dbReference>